<dbReference type="InterPro" id="IPR057191">
    <property type="entry name" value="DUF7869"/>
</dbReference>
<evidence type="ECO:0000313" key="2">
    <source>
        <dbReference type="EMBL" id="KAJ8868355.1"/>
    </source>
</evidence>
<keyword evidence="3" id="KW-1185">Reference proteome</keyword>
<dbReference type="Proteomes" id="UP001159363">
    <property type="component" value="Chromosome 13"/>
</dbReference>
<accession>A0ABQ9G7C6</accession>
<sequence>MDTSEAKKGNCICASFYLQAVLQTPCYEASVFFYKRKHSTFNLRVHETGTDQGCCYIWHEGVAILGSNEIRSCLLIFLNDSCKDKDVIFYSDICVGQNKNKYVASMYLYAVKKLEIKSIAHKFLEVGHTQNAWGMMRVLIEQQKQTQLKSGTIFVPSQWGVALNFVKNVDIENVVSNDIKLMRVSKDKPYTIQYKTIYDDEKTVSPFSKINITYTQLPPITDSKKKDLLSLCEANLITKHYYHFYKNFNS</sequence>
<evidence type="ECO:0000259" key="1">
    <source>
        <dbReference type="Pfam" id="PF25273"/>
    </source>
</evidence>
<dbReference type="EMBL" id="JARBHB010000014">
    <property type="protein sequence ID" value="KAJ8868355.1"/>
    <property type="molecule type" value="Genomic_DNA"/>
</dbReference>
<organism evidence="2 3">
    <name type="scientific">Dryococelus australis</name>
    <dbReference type="NCBI Taxonomy" id="614101"/>
    <lineage>
        <taxon>Eukaryota</taxon>
        <taxon>Metazoa</taxon>
        <taxon>Ecdysozoa</taxon>
        <taxon>Arthropoda</taxon>
        <taxon>Hexapoda</taxon>
        <taxon>Insecta</taxon>
        <taxon>Pterygota</taxon>
        <taxon>Neoptera</taxon>
        <taxon>Polyneoptera</taxon>
        <taxon>Phasmatodea</taxon>
        <taxon>Verophasmatodea</taxon>
        <taxon>Anareolatae</taxon>
        <taxon>Phasmatidae</taxon>
        <taxon>Eurycanthinae</taxon>
        <taxon>Dryococelus</taxon>
    </lineage>
</organism>
<dbReference type="PANTHER" id="PTHR10773:SF19">
    <property type="match status" value="1"/>
</dbReference>
<protein>
    <recommendedName>
        <fullName evidence="1">DUF7869 domain-containing protein</fullName>
    </recommendedName>
</protein>
<comment type="caution">
    <text evidence="2">The sequence shown here is derived from an EMBL/GenBank/DDBJ whole genome shotgun (WGS) entry which is preliminary data.</text>
</comment>
<dbReference type="PANTHER" id="PTHR10773">
    <property type="entry name" value="DNA-DIRECTED RNA POLYMERASES I, II, AND III SUBUNIT RPABC2"/>
    <property type="match status" value="1"/>
</dbReference>
<reference evidence="2 3" key="1">
    <citation type="submission" date="2023-02" db="EMBL/GenBank/DDBJ databases">
        <title>LHISI_Scaffold_Assembly.</title>
        <authorList>
            <person name="Stuart O.P."/>
            <person name="Cleave R."/>
            <person name="Magrath M.J.L."/>
            <person name="Mikheyev A.S."/>
        </authorList>
    </citation>
    <scope>NUCLEOTIDE SEQUENCE [LARGE SCALE GENOMIC DNA]</scope>
    <source>
        <strain evidence="2">Daus_M_001</strain>
        <tissue evidence="2">Leg muscle</tissue>
    </source>
</reference>
<proteinExistence type="predicted"/>
<feature type="non-terminal residue" evidence="2">
    <location>
        <position position="250"/>
    </location>
</feature>
<feature type="domain" description="DUF7869" evidence="1">
    <location>
        <begin position="49"/>
        <end position="130"/>
    </location>
</feature>
<gene>
    <name evidence="2" type="ORF">PR048_029871</name>
</gene>
<name>A0ABQ9G7C6_9NEOP</name>
<evidence type="ECO:0000313" key="3">
    <source>
        <dbReference type="Proteomes" id="UP001159363"/>
    </source>
</evidence>
<dbReference type="Pfam" id="PF25273">
    <property type="entry name" value="DUF7869"/>
    <property type="match status" value="1"/>
</dbReference>